<dbReference type="Proteomes" id="UP000598997">
    <property type="component" value="Unassembled WGS sequence"/>
</dbReference>
<reference evidence="4 5" key="1">
    <citation type="journal article" date="2014" name="Int. J. Syst. Evol. Microbiol.">
        <title>Complete genome sequence of Corynebacterium casei LMG S-19264T (=DSM 44701T), isolated from a smear-ripened cheese.</title>
        <authorList>
            <consortium name="US DOE Joint Genome Institute (JGI-PGF)"/>
            <person name="Walter F."/>
            <person name="Albersmeier A."/>
            <person name="Kalinowski J."/>
            <person name="Ruckert C."/>
        </authorList>
    </citation>
    <scope>NUCLEOTIDE SEQUENCE [LARGE SCALE GENOMIC DNA]</scope>
    <source>
        <strain evidence="4 5">CGMCC 1.15358</strain>
    </source>
</reference>
<dbReference type="OrthoDB" id="127311at2"/>
<evidence type="ECO:0000313" key="5">
    <source>
        <dbReference type="Proteomes" id="UP000598997"/>
    </source>
</evidence>
<dbReference type="GO" id="GO:0009279">
    <property type="term" value="C:cell outer membrane"/>
    <property type="evidence" value="ECO:0007669"/>
    <property type="project" value="UniProtKB-SubCell"/>
</dbReference>
<dbReference type="EMBL" id="BMIO01000001">
    <property type="protein sequence ID" value="GGD33887.1"/>
    <property type="molecule type" value="Genomic_DNA"/>
</dbReference>
<evidence type="ECO:0000256" key="3">
    <source>
        <dbReference type="ARBA" id="ARBA00023237"/>
    </source>
</evidence>
<dbReference type="RefSeq" id="WP_156521761.1">
    <property type="nucleotide sequence ID" value="NZ_BMIO01000001.1"/>
</dbReference>
<keyword evidence="5" id="KW-1185">Reference proteome</keyword>
<dbReference type="AlphaFoldDB" id="A0A917DEL5"/>
<evidence type="ECO:0000256" key="2">
    <source>
        <dbReference type="ARBA" id="ARBA00023136"/>
    </source>
</evidence>
<comment type="caution">
    <text evidence="4">The sequence shown here is derived from an EMBL/GenBank/DDBJ whole genome shotgun (WGS) entry which is preliminary data.</text>
</comment>
<organism evidence="4 5">
    <name type="scientific">Croceicoccus pelagius</name>
    <dbReference type="NCBI Taxonomy" id="1703341"/>
    <lineage>
        <taxon>Bacteria</taxon>
        <taxon>Pseudomonadati</taxon>
        <taxon>Pseudomonadota</taxon>
        <taxon>Alphaproteobacteria</taxon>
        <taxon>Sphingomonadales</taxon>
        <taxon>Erythrobacteraceae</taxon>
        <taxon>Croceicoccus</taxon>
    </lineage>
</organism>
<evidence type="ECO:0008006" key="6">
    <source>
        <dbReference type="Google" id="ProtNLM"/>
    </source>
</evidence>
<evidence type="ECO:0000313" key="4">
    <source>
        <dbReference type="EMBL" id="GGD33887.1"/>
    </source>
</evidence>
<dbReference type="Gene3D" id="2.40.170.20">
    <property type="entry name" value="TonB-dependent receptor, beta-barrel domain"/>
    <property type="match status" value="1"/>
</dbReference>
<sequence length="140" mass="15273">MATGYLGPAIQDRVNFFSVPTVAKEQATISAEGGIKTALLDRRLRPDLAGYWWRTDDLQLTAVGRTSTSACLINADHAVGYGIRASCRAPRPHADAGWEIAGFVRNFTDVIVFVSGIDFDNLTGMINEPRTRGLEVRASF</sequence>
<name>A0A917DEL5_9SPHN</name>
<keyword evidence="2" id="KW-0472">Membrane</keyword>
<dbReference type="InterPro" id="IPR036942">
    <property type="entry name" value="Beta-barrel_TonB_sf"/>
</dbReference>
<gene>
    <name evidence="4" type="ORF">GCM10010989_05080</name>
</gene>
<accession>A0A917DEL5</accession>
<proteinExistence type="predicted"/>
<keyword evidence="3" id="KW-0998">Cell outer membrane</keyword>
<evidence type="ECO:0000256" key="1">
    <source>
        <dbReference type="ARBA" id="ARBA00004442"/>
    </source>
</evidence>
<comment type="subcellular location">
    <subcellularLocation>
        <location evidence="1">Cell outer membrane</location>
    </subcellularLocation>
</comment>
<dbReference type="SUPFAM" id="SSF56935">
    <property type="entry name" value="Porins"/>
    <property type="match status" value="1"/>
</dbReference>
<protein>
    <recommendedName>
        <fullName evidence="6">TonB-dependent receptor-like beta-barrel domain-containing protein</fullName>
    </recommendedName>
</protein>